<accession>A0A4R4PE22</accession>
<evidence type="ECO:0000256" key="2">
    <source>
        <dbReference type="ARBA" id="ARBA00022475"/>
    </source>
</evidence>
<dbReference type="PROSITE" id="PS50850">
    <property type="entry name" value="MFS"/>
    <property type="match status" value="1"/>
</dbReference>
<comment type="caution">
    <text evidence="8">The sequence shown here is derived from an EMBL/GenBank/DDBJ whole genome shotgun (WGS) entry which is preliminary data.</text>
</comment>
<dbReference type="InterPro" id="IPR036259">
    <property type="entry name" value="MFS_trans_sf"/>
</dbReference>
<evidence type="ECO:0000256" key="3">
    <source>
        <dbReference type="ARBA" id="ARBA00022692"/>
    </source>
</evidence>
<evidence type="ECO:0000256" key="1">
    <source>
        <dbReference type="ARBA" id="ARBA00004651"/>
    </source>
</evidence>
<proteinExistence type="predicted"/>
<evidence type="ECO:0000313" key="8">
    <source>
        <dbReference type="EMBL" id="TDC19693.1"/>
    </source>
</evidence>
<dbReference type="GO" id="GO:0005886">
    <property type="term" value="C:plasma membrane"/>
    <property type="evidence" value="ECO:0007669"/>
    <property type="project" value="UniProtKB-SubCell"/>
</dbReference>
<name>A0A4R4PE22_9ACTN</name>
<dbReference type="Pfam" id="PF07690">
    <property type="entry name" value="MFS_1"/>
    <property type="match status" value="1"/>
</dbReference>
<dbReference type="AlphaFoldDB" id="A0A4R4PE22"/>
<gene>
    <name evidence="8" type="ORF">E1284_02430</name>
</gene>
<keyword evidence="5 6" id="KW-0472">Membrane</keyword>
<dbReference type="EMBL" id="SMJW01000006">
    <property type="protein sequence ID" value="TDC19693.1"/>
    <property type="molecule type" value="Genomic_DNA"/>
</dbReference>
<feature type="transmembrane region" description="Helical" evidence="6">
    <location>
        <begin position="375"/>
        <end position="395"/>
    </location>
</feature>
<keyword evidence="3 6" id="KW-0812">Transmembrane</keyword>
<keyword evidence="4 6" id="KW-1133">Transmembrane helix</keyword>
<feature type="transmembrane region" description="Helical" evidence="6">
    <location>
        <begin position="40"/>
        <end position="63"/>
    </location>
</feature>
<comment type="subcellular location">
    <subcellularLocation>
        <location evidence="1">Cell membrane</location>
        <topology evidence="1">Multi-pass membrane protein</topology>
    </subcellularLocation>
</comment>
<dbReference type="RefSeq" id="WP_131936559.1">
    <property type="nucleotide sequence ID" value="NZ_BAAAMX010000034.1"/>
</dbReference>
<sequence length="569" mass="60129">MRGRDFTLLWSASAASQLGSMCLAAANPLLALLLTHSPVVAGWVGAASTIPALLMQLPAGWFVDRCNRRLLMFIGQTGRLAACLLPVCAIVFDYHPATLLILGAFFEGVFLVLYNAAEITAVQRVVDSAELPSALATNEARGHLALMAGKPLGGLLFSLDRTLPYFFGILASAVSIRALISMKKKDYQPREADGSPVRTGARTPRAPFLGSLRFVLLSPFLRTVIVVCAVGNFFFQTVVLLLVVLAEQRHMSGTEIGLLLASSGVGGLIGSVVAPKVGKRFRRERSIIVFCVVVWLALIGIVAGTVHPVAGLLAWGGLSVTGGFLNVAIINHQTGRVPEHMLGRVMAVNRFVTGGAVPLGALSAGYIIAELRPDGAARLVFCVIAVLCLAVPVLLRPRRMLPDRTVDRLKYRISLPRDLQEVPAIPAVPALPSVPAVPAVPAPPVAPAIPAAAMVPAAFVIPAAFIIPAGFAIPPAYATPTMPTVPEPAMAAVRAVTIVRVTAILPMALGAPAVTIIRITVIFPMGFGVPALPIVDVIRIRSTSALEIRRSLPVPEAVHERRPKPLPAH</sequence>
<feature type="transmembrane region" description="Helical" evidence="6">
    <location>
        <begin position="220"/>
        <end position="244"/>
    </location>
</feature>
<feature type="domain" description="Major facilitator superfamily (MFS) profile" evidence="7">
    <location>
        <begin position="1"/>
        <end position="400"/>
    </location>
</feature>
<evidence type="ECO:0000313" key="9">
    <source>
        <dbReference type="Proteomes" id="UP000295431"/>
    </source>
</evidence>
<reference evidence="8 9" key="1">
    <citation type="submission" date="2019-03" db="EMBL/GenBank/DDBJ databases">
        <title>Draft genome sequences of novel Actinobacteria.</title>
        <authorList>
            <person name="Sahin N."/>
            <person name="Ay H."/>
            <person name="Saygin H."/>
        </authorList>
    </citation>
    <scope>NUCLEOTIDE SEQUENCE [LARGE SCALE GENOMIC DNA]</scope>
    <source>
        <strain evidence="8 9">DSM 45347</strain>
    </source>
</reference>
<dbReference type="Proteomes" id="UP000295431">
    <property type="component" value="Unassembled WGS sequence"/>
</dbReference>
<organism evidence="8 9">
    <name type="scientific">Actinomadura bangladeshensis</name>
    <dbReference type="NCBI Taxonomy" id="453573"/>
    <lineage>
        <taxon>Bacteria</taxon>
        <taxon>Bacillati</taxon>
        <taxon>Actinomycetota</taxon>
        <taxon>Actinomycetes</taxon>
        <taxon>Streptosporangiales</taxon>
        <taxon>Thermomonosporaceae</taxon>
        <taxon>Actinomadura</taxon>
    </lineage>
</organism>
<evidence type="ECO:0000256" key="4">
    <source>
        <dbReference type="ARBA" id="ARBA00022989"/>
    </source>
</evidence>
<dbReference type="PANTHER" id="PTHR23513">
    <property type="entry name" value="INTEGRAL MEMBRANE EFFLUX PROTEIN-RELATED"/>
    <property type="match status" value="1"/>
</dbReference>
<feature type="transmembrane region" description="Helical" evidence="6">
    <location>
        <begin position="162"/>
        <end position="180"/>
    </location>
</feature>
<feature type="transmembrane region" description="Helical" evidence="6">
    <location>
        <begin position="312"/>
        <end position="330"/>
    </location>
</feature>
<dbReference type="OrthoDB" id="3542743at2"/>
<keyword evidence="9" id="KW-1185">Reference proteome</keyword>
<dbReference type="InterPro" id="IPR011701">
    <property type="entry name" value="MFS"/>
</dbReference>
<evidence type="ECO:0000259" key="7">
    <source>
        <dbReference type="PROSITE" id="PS50850"/>
    </source>
</evidence>
<evidence type="ECO:0000256" key="5">
    <source>
        <dbReference type="ARBA" id="ARBA00023136"/>
    </source>
</evidence>
<keyword evidence="2" id="KW-1003">Cell membrane</keyword>
<dbReference type="SUPFAM" id="SSF103473">
    <property type="entry name" value="MFS general substrate transporter"/>
    <property type="match status" value="1"/>
</dbReference>
<dbReference type="PANTHER" id="PTHR23513:SF6">
    <property type="entry name" value="MAJOR FACILITATOR SUPERFAMILY ASSOCIATED DOMAIN-CONTAINING PROTEIN"/>
    <property type="match status" value="1"/>
</dbReference>
<feature type="transmembrane region" description="Helical" evidence="6">
    <location>
        <begin position="497"/>
        <end position="517"/>
    </location>
</feature>
<evidence type="ECO:0000256" key="6">
    <source>
        <dbReference type="SAM" id="Phobius"/>
    </source>
</evidence>
<protein>
    <submittedName>
        <fullName evidence="8">MFS transporter</fullName>
    </submittedName>
</protein>
<feature type="transmembrane region" description="Helical" evidence="6">
    <location>
        <begin position="351"/>
        <end position="369"/>
    </location>
</feature>
<dbReference type="Gene3D" id="1.20.1250.20">
    <property type="entry name" value="MFS general substrate transporter like domains"/>
    <property type="match status" value="1"/>
</dbReference>
<feature type="transmembrane region" description="Helical" evidence="6">
    <location>
        <begin position="457"/>
        <end position="477"/>
    </location>
</feature>
<feature type="transmembrane region" description="Helical" evidence="6">
    <location>
        <begin position="287"/>
        <end position="306"/>
    </location>
</feature>
<dbReference type="GO" id="GO:0022857">
    <property type="term" value="F:transmembrane transporter activity"/>
    <property type="evidence" value="ECO:0007669"/>
    <property type="project" value="InterPro"/>
</dbReference>
<dbReference type="CDD" id="cd06173">
    <property type="entry name" value="MFS_MefA_like"/>
    <property type="match status" value="1"/>
</dbReference>
<feature type="transmembrane region" description="Helical" evidence="6">
    <location>
        <begin position="256"/>
        <end position="275"/>
    </location>
</feature>
<dbReference type="InterPro" id="IPR020846">
    <property type="entry name" value="MFS_dom"/>
</dbReference>